<dbReference type="AlphaFoldDB" id="A0AAD8LII8"/>
<evidence type="ECO:0000313" key="1">
    <source>
        <dbReference type="EMBL" id="KAK1442063.1"/>
    </source>
</evidence>
<name>A0AAD8LII8_BABGI</name>
<reference evidence="1" key="1">
    <citation type="submission" date="2023-08" db="EMBL/GenBank/DDBJ databases">
        <title>Draft sequence of the Babesia gibsoni genome.</title>
        <authorList>
            <person name="Yamagishi J.Y."/>
            <person name="Xuan X.X."/>
        </authorList>
    </citation>
    <scope>NUCLEOTIDE SEQUENCE</scope>
    <source>
        <strain evidence="1">Azabu</strain>
    </source>
</reference>
<dbReference type="Proteomes" id="UP001230268">
    <property type="component" value="Unassembled WGS sequence"/>
</dbReference>
<sequence length="282" mass="31912">MSEAATGDFDPSWRLAESIIHEGNESDAELDAFFQECQELLQAYRAQYVSKKCCEYVITGIFKDPNVKIEAPLPSENAEQESDTKEIPMASDPIFNGSLYKEMLDTLSHLMETQKVEAYEQVTFTKKPETDKSSVLDFTRAVKIEESKSIDVYFHKGTASRESRCALRVLDVEKASTSSSDVVIRNVPTAVGEDIYTILPLYDYEITKKIYVCGHVFANNYGNENHIEIAVLRHYLECNPSTPASPECLLVEIRCIGTGELELYKNVLGDYKKLLYKYVTFS</sequence>
<accession>A0AAD8LII8</accession>
<proteinExistence type="predicted"/>
<comment type="caution">
    <text evidence="1">The sequence shown here is derived from an EMBL/GenBank/DDBJ whole genome shotgun (WGS) entry which is preliminary data.</text>
</comment>
<keyword evidence="2" id="KW-1185">Reference proteome</keyword>
<evidence type="ECO:0000313" key="2">
    <source>
        <dbReference type="Proteomes" id="UP001230268"/>
    </source>
</evidence>
<gene>
    <name evidence="1" type="ORF">BgAZ_400930</name>
</gene>
<dbReference type="EMBL" id="JAVEPI010000004">
    <property type="protein sequence ID" value="KAK1442063.1"/>
    <property type="molecule type" value="Genomic_DNA"/>
</dbReference>
<organism evidence="1 2">
    <name type="scientific">Babesia gibsoni</name>
    <dbReference type="NCBI Taxonomy" id="33632"/>
    <lineage>
        <taxon>Eukaryota</taxon>
        <taxon>Sar</taxon>
        <taxon>Alveolata</taxon>
        <taxon>Apicomplexa</taxon>
        <taxon>Aconoidasida</taxon>
        <taxon>Piroplasmida</taxon>
        <taxon>Babesiidae</taxon>
        <taxon>Babesia</taxon>
    </lineage>
</organism>
<protein>
    <submittedName>
        <fullName evidence="1">Uncharacterized protein</fullName>
    </submittedName>
</protein>